<sequence>MKKWLSVFLTLALVMTVMAACSNSNNGSSDGKQAETDGSAGKKVKLTAIMLKHPLTKPLAEMEWLQEIEEKANVDIEWQEITADWDQKKGPMLASGDIPDLFVGPTVITDADFAQFNGLFQDLNELLDQAPNVQKMFNDNPATKITSTQTDGRILGLPKYQRFWPESVNRQYINQTWLDHLGLQMPTNWDELYDVLLAFKEQDANGNGDPNDEIPVDWPGGIGGYFNPAVMLGGTGINLSSDISGQGYFIEDGQVKNFLVDDRFKELVMFLHKLYAAGLINTEVFTHDYTKFQSIARGEGDYAKVGFTWGWVASDRFGEQLAPQYTSMAPLKWNASYTGDVSWSYDFYTLNYSANAIVMSAKSKNKEAAMRFINELYDPEVGIQALFGSIGPNIAKNDDDTYTVLPPEDPQMDPGTWKWTSTWADNGAFYISDDIKLTLGTDMQEVLAHSEVLKPALSNINPEEDIFPSVFIKYSSQDNNTMSLNNTNLMNLADTNFAKWVTSGGIEQEWDSFVKETEKAGLPQNLEIMQRYFEEYKKNK</sequence>
<evidence type="ECO:0000313" key="2">
    <source>
        <dbReference type="EMBL" id="GIP18511.1"/>
    </source>
</evidence>
<evidence type="ECO:0000256" key="1">
    <source>
        <dbReference type="SAM" id="SignalP"/>
    </source>
</evidence>
<evidence type="ECO:0000313" key="3">
    <source>
        <dbReference type="Proteomes" id="UP000683139"/>
    </source>
</evidence>
<dbReference type="PANTHER" id="PTHR43649">
    <property type="entry name" value="ARABINOSE-BINDING PROTEIN-RELATED"/>
    <property type="match status" value="1"/>
</dbReference>
<dbReference type="Pfam" id="PF01547">
    <property type="entry name" value="SBP_bac_1"/>
    <property type="match status" value="1"/>
</dbReference>
<dbReference type="InterPro" id="IPR006059">
    <property type="entry name" value="SBP"/>
</dbReference>
<dbReference type="EMBL" id="BOSE01000009">
    <property type="protein sequence ID" value="GIP18511.1"/>
    <property type="molecule type" value="Genomic_DNA"/>
</dbReference>
<accession>A0A919YU47</accession>
<dbReference type="RefSeq" id="WP_213519041.1">
    <property type="nucleotide sequence ID" value="NZ_BOSE01000009.1"/>
</dbReference>
<reference evidence="2" key="1">
    <citation type="submission" date="2021-03" db="EMBL/GenBank/DDBJ databases">
        <title>Antimicrobial resistance genes in bacteria isolated from Japanese honey, and their potential for conferring macrolide and lincosamide resistance in the American foulbrood pathogen Paenibacillus larvae.</title>
        <authorList>
            <person name="Okamoto M."/>
            <person name="Kumagai M."/>
            <person name="Kanamori H."/>
            <person name="Takamatsu D."/>
        </authorList>
    </citation>
    <scope>NUCLEOTIDE SEQUENCE</scope>
    <source>
        <strain evidence="2">J40TS1</strain>
    </source>
</reference>
<dbReference type="PROSITE" id="PS51257">
    <property type="entry name" value="PROKAR_LIPOPROTEIN"/>
    <property type="match status" value="1"/>
</dbReference>
<dbReference type="InterPro" id="IPR050490">
    <property type="entry name" value="Bact_solute-bd_prot1"/>
</dbReference>
<name>A0A919YU47_9BACL</name>
<keyword evidence="3" id="KW-1185">Reference proteome</keyword>
<gene>
    <name evidence="2" type="ORF">J40TS1_41530</name>
</gene>
<dbReference type="Gene3D" id="3.40.190.10">
    <property type="entry name" value="Periplasmic binding protein-like II"/>
    <property type="match status" value="2"/>
</dbReference>
<dbReference type="Proteomes" id="UP000683139">
    <property type="component" value="Unassembled WGS sequence"/>
</dbReference>
<dbReference type="PANTHER" id="PTHR43649:SF17">
    <property type="entry name" value="ABC TRANSPORTER SOLUTE BINDING PROTEIN-SUGAR TRANSPORT"/>
    <property type="match status" value="1"/>
</dbReference>
<comment type="caution">
    <text evidence="2">The sequence shown here is derived from an EMBL/GenBank/DDBJ whole genome shotgun (WGS) entry which is preliminary data.</text>
</comment>
<organism evidence="2 3">
    <name type="scientific">Paenibacillus montaniterrae</name>
    <dbReference type="NCBI Taxonomy" id="429341"/>
    <lineage>
        <taxon>Bacteria</taxon>
        <taxon>Bacillati</taxon>
        <taxon>Bacillota</taxon>
        <taxon>Bacilli</taxon>
        <taxon>Bacillales</taxon>
        <taxon>Paenibacillaceae</taxon>
        <taxon>Paenibacillus</taxon>
    </lineage>
</organism>
<protein>
    <submittedName>
        <fullName evidence="2">ABC transporter substrate-binding protein</fullName>
    </submittedName>
</protein>
<feature type="chain" id="PRO_5039183185" evidence="1">
    <location>
        <begin position="20"/>
        <end position="540"/>
    </location>
</feature>
<feature type="signal peptide" evidence="1">
    <location>
        <begin position="1"/>
        <end position="19"/>
    </location>
</feature>
<dbReference type="AlphaFoldDB" id="A0A919YU47"/>
<keyword evidence="1" id="KW-0732">Signal</keyword>
<dbReference type="SUPFAM" id="SSF53850">
    <property type="entry name" value="Periplasmic binding protein-like II"/>
    <property type="match status" value="1"/>
</dbReference>
<proteinExistence type="predicted"/>